<name>A0A9D0YUA6_9FIRM</name>
<dbReference type="GO" id="GO:0004713">
    <property type="term" value="F:protein tyrosine kinase activity"/>
    <property type="evidence" value="ECO:0007669"/>
    <property type="project" value="TreeGrafter"/>
</dbReference>
<evidence type="ECO:0000256" key="1">
    <source>
        <dbReference type="SAM" id="Phobius"/>
    </source>
</evidence>
<accession>A0A9D0YUA6</accession>
<dbReference type="GO" id="GO:0005886">
    <property type="term" value="C:plasma membrane"/>
    <property type="evidence" value="ECO:0007669"/>
    <property type="project" value="TreeGrafter"/>
</dbReference>
<reference evidence="2" key="2">
    <citation type="journal article" date="2021" name="PeerJ">
        <title>Extensive microbial diversity within the chicken gut microbiome revealed by metagenomics and culture.</title>
        <authorList>
            <person name="Gilroy R."/>
            <person name="Ravi A."/>
            <person name="Getino M."/>
            <person name="Pursley I."/>
            <person name="Horton D.L."/>
            <person name="Alikhan N.F."/>
            <person name="Baker D."/>
            <person name="Gharbi K."/>
            <person name="Hall N."/>
            <person name="Watson M."/>
            <person name="Adriaenssens E.M."/>
            <person name="Foster-Nyarko E."/>
            <person name="Jarju S."/>
            <person name="Secka A."/>
            <person name="Antonio M."/>
            <person name="Oren A."/>
            <person name="Chaudhuri R.R."/>
            <person name="La Ragione R."/>
            <person name="Hildebrand F."/>
            <person name="Pallen M.J."/>
        </authorList>
    </citation>
    <scope>NUCLEOTIDE SEQUENCE</scope>
    <source>
        <strain evidence="2">ChiGjej2B2-12916</strain>
    </source>
</reference>
<dbReference type="PANTHER" id="PTHR32309:SF13">
    <property type="entry name" value="FERRIC ENTEROBACTIN TRANSPORT PROTEIN FEPE"/>
    <property type="match status" value="1"/>
</dbReference>
<dbReference type="AlphaFoldDB" id="A0A9D0YUA6"/>
<sequence>MEEIKDEIQGRYDDAEIDLLQLLLDMGKHFRHLWWLCVLLVLGSAALVTGALFVLRSPMYQSSASFTVATGEESGSYSFYYDSGTADQLSMTFPYILESGYFRSVLLEHLGTNNLNGTITAETISGSNVVTMKVQSSSPQDAYAILTTAIEIYPEAAHFVLGDISFSMLTQPQIPSEPYNRPSIGKSCLIGAGLGILISMAILLLLAIFRKNVCAKEEMRKITSMRCLAMLPRVHVKARTKKRTMQLS</sequence>
<dbReference type="EMBL" id="DVFO01000048">
    <property type="protein sequence ID" value="HIQ61005.1"/>
    <property type="molecule type" value="Genomic_DNA"/>
</dbReference>
<evidence type="ECO:0000313" key="2">
    <source>
        <dbReference type="EMBL" id="HIQ61005.1"/>
    </source>
</evidence>
<feature type="transmembrane region" description="Helical" evidence="1">
    <location>
        <begin position="33"/>
        <end position="55"/>
    </location>
</feature>
<gene>
    <name evidence="2" type="ORF">IAD31_05360</name>
</gene>
<protein>
    <recommendedName>
        <fullName evidence="4">Polysaccharide chain length determinant N-terminal domain-containing protein</fullName>
    </recommendedName>
</protein>
<keyword evidence="1" id="KW-0472">Membrane</keyword>
<reference evidence="2" key="1">
    <citation type="submission" date="2020-10" db="EMBL/GenBank/DDBJ databases">
        <authorList>
            <person name="Gilroy R."/>
        </authorList>
    </citation>
    <scope>NUCLEOTIDE SEQUENCE</scope>
    <source>
        <strain evidence="2">ChiGjej2B2-12916</strain>
    </source>
</reference>
<organism evidence="2 3">
    <name type="scientific">Candidatus Enterenecus faecium</name>
    <dbReference type="NCBI Taxonomy" id="2840780"/>
    <lineage>
        <taxon>Bacteria</taxon>
        <taxon>Bacillati</taxon>
        <taxon>Bacillota</taxon>
        <taxon>Clostridia</taxon>
        <taxon>Eubacteriales</taxon>
        <taxon>Candidatus Enterenecus</taxon>
    </lineage>
</organism>
<proteinExistence type="predicted"/>
<comment type="caution">
    <text evidence="2">The sequence shown here is derived from an EMBL/GenBank/DDBJ whole genome shotgun (WGS) entry which is preliminary data.</text>
</comment>
<keyword evidence="1" id="KW-1133">Transmembrane helix</keyword>
<dbReference type="InterPro" id="IPR050445">
    <property type="entry name" value="Bact_polysacc_biosynth/exp"/>
</dbReference>
<dbReference type="Proteomes" id="UP000886879">
    <property type="component" value="Unassembled WGS sequence"/>
</dbReference>
<keyword evidence="1" id="KW-0812">Transmembrane</keyword>
<feature type="non-terminal residue" evidence="2">
    <location>
        <position position="248"/>
    </location>
</feature>
<evidence type="ECO:0000313" key="3">
    <source>
        <dbReference type="Proteomes" id="UP000886879"/>
    </source>
</evidence>
<feature type="transmembrane region" description="Helical" evidence="1">
    <location>
        <begin position="188"/>
        <end position="209"/>
    </location>
</feature>
<evidence type="ECO:0008006" key="4">
    <source>
        <dbReference type="Google" id="ProtNLM"/>
    </source>
</evidence>
<dbReference type="PANTHER" id="PTHR32309">
    <property type="entry name" value="TYROSINE-PROTEIN KINASE"/>
    <property type="match status" value="1"/>
</dbReference>